<keyword evidence="2" id="KW-0812">Transmembrane</keyword>
<dbReference type="InterPro" id="IPR023395">
    <property type="entry name" value="MCP_dom_sf"/>
</dbReference>
<proteinExistence type="predicted"/>
<dbReference type="Pfam" id="PF00153">
    <property type="entry name" value="Mito_carr"/>
    <property type="match status" value="1"/>
</dbReference>
<dbReference type="Proteomes" id="UP001054252">
    <property type="component" value="Unassembled WGS sequence"/>
</dbReference>
<dbReference type="GO" id="GO:0016020">
    <property type="term" value="C:membrane"/>
    <property type="evidence" value="ECO:0007669"/>
    <property type="project" value="UniProtKB-SubCell"/>
</dbReference>
<organism evidence="4 5">
    <name type="scientific">Rubroshorea leprosula</name>
    <dbReference type="NCBI Taxonomy" id="152421"/>
    <lineage>
        <taxon>Eukaryota</taxon>
        <taxon>Viridiplantae</taxon>
        <taxon>Streptophyta</taxon>
        <taxon>Embryophyta</taxon>
        <taxon>Tracheophyta</taxon>
        <taxon>Spermatophyta</taxon>
        <taxon>Magnoliopsida</taxon>
        <taxon>eudicotyledons</taxon>
        <taxon>Gunneridae</taxon>
        <taxon>Pentapetalae</taxon>
        <taxon>rosids</taxon>
        <taxon>malvids</taxon>
        <taxon>Malvales</taxon>
        <taxon>Dipterocarpaceae</taxon>
        <taxon>Rubroshorea</taxon>
    </lineage>
</organism>
<evidence type="ECO:0000313" key="4">
    <source>
        <dbReference type="EMBL" id="GKV01690.1"/>
    </source>
</evidence>
<dbReference type="AlphaFoldDB" id="A0AAV5IMT6"/>
<evidence type="ECO:0000256" key="2">
    <source>
        <dbReference type="ARBA" id="ARBA00022692"/>
    </source>
</evidence>
<sequence length="84" mass="9543">MVVRKWCVLIHAASRYSSQAFSFQLYAWLELLLDSLYPTDVVNTMIKVGDYKIPKFSGSNDTFRRIRGSQGVKGLYKCFGPAMA</sequence>
<reference evidence="4 5" key="1">
    <citation type="journal article" date="2021" name="Commun. Biol.">
        <title>The genome of Shorea leprosula (Dipterocarpaceae) highlights the ecological relevance of drought in aseasonal tropical rainforests.</title>
        <authorList>
            <person name="Ng K.K.S."/>
            <person name="Kobayashi M.J."/>
            <person name="Fawcett J.A."/>
            <person name="Hatakeyama M."/>
            <person name="Paape T."/>
            <person name="Ng C.H."/>
            <person name="Ang C.C."/>
            <person name="Tnah L.H."/>
            <person name="Lee C.T."/>
            <person name="Nishiyama T."/>
            <person name="Sese J."/>
            <person name="O'Brien M.J."/>
            <person name="Copetti D."/>
            <person name="Mohd Noor M.I."/>
            <person name="Ong R.C."/>
            <person name="Putra M."/>
            <person name="Sireger I.Z."/>
            <person name="Indrioko S."/>
            <person name="Kosugi Y."/>
            <person name="Izuno A."/>
            <person name="Isagi Y."/>
            <person name="Lee S.L."/>
            <person name="Shimizu K.K."/>
        </authorList>
    </citation>
    <scope>NUCLEOTIDE SEQUENCE [LARGE SCALE GENOMIC DNA]</scope>
    <source>
        <strain evidence="4">214</strain>
    </source>
</reference>
<keyword evidence="5" id="KW-1185">Reference proteome</keyword>
<keyword evidence="3" id="KW-0472">Membrane</keyword>
<name>A0AAV5IMT6_9ROSI</name>
<accession>A0AAV5IMT6</accession>
<protein>
    <submittedName>
        <fullName evidence="4">Uncharacterized protein</fullName>
    </submittedName>
</protein>
<dbReference type="InterPro" id="IPR018108">
    <property type="entry name" value="MCP_transmembrane"/>
</dbReference>
<dbReference type="SUPFAM" id="SSF103506">
    <property type="entry name" value="Mitochondrial carrier"/>
    <property type="match status" value="1"/>
</dbReference>
<comment type="caution">
    <text evidence="4">The sequence shown here is derived from an EMBL/GenBank/DDBJ whole genome shotgun (WGS) entry which is preliminary data.</text>
</comment>
<comment type="subcellular location">
    <subcellularLocation>
        <location evidence="1">Membrane</location>
        <topology evidence="1">Multi-pass membrane protein</topology>
    </subcellularLocation>
</comment>
<dbReference type="EMBL" id="BPVZ01000017">
    <property type="protein sequence ID" value="GKV01690.1"/>
    <property type="molecule type" value="Genomic_DNA"/>
</dbReference>
<evidence type="ECO:0000256" key="1">
    <source>
        <dbReference type="ARBA" id="ARBA00004141"/>
    </source>
</evidence>
<evidence type="ECO:0000313" key="5">
    <source>
        <dbReference type="Proteomes" id="UP001054252"/>
    </source>
</evidence>
<evidence type="ECO:0000256" key="3">
    <source>
        <dbReference type="ARBA" id="ARBA00023136"/>
    </source>
</evidence>
<gene>
    <name evidence="4" type="ORF">SLEP1_g14230</name>
</gene>